<feature type="compositionally biased region" description="Acidic residues" evidence="19">
    <location>
        <begin position="27"/>
        <end position="38"/>
    </location>
</feature>
<keyword evidence="6" id="KW-0479">Metal-binding</keyword>
<evidence type="ECO:0000256" key="14">
    <source>
        <dbReference type="ARBA" id="ARBA00023163"/>
    </source>
</evidence>
<dbReference type="Gene3D" id="1.10.287.70">
    <property type="match status" value="1"/>
</dbReference>
<feature type="transmembrane region" description="Helical" evidence="20">
    <location>
        <begin position="466"/>
        <end position="486"/>
    </location>
</feature>
<evidence type="ECO:0000313" key="22">
    <source>
        <dbReference type="Proteomes" id="UP000035681"/>
    </source>
</evidence>
<evidence type="ECO:0000256" key="2">
    <source>
        <dbReference type="ARBA" id="ARBA00004141"/>
    </source>
</evidence>
<evidence type="ECO:0000256" key="4">
    <source>
        <dbReference type="ARBA" id="ARBA00022448"/>
    </source>
</evidence>
<dbReference type="GO" id="GO:0008270">
    <property type="term" value="F:zinc ion binding"/>
    <property type="evidence" value="ECO:0007669"/>
    <property type="project" value="UniProtKB-KW"/>
</dbReference>
<evidence type="ECO:0000256" key="11">
    <source>
        <dbReference type="ARBA" id="ARBA00023015"/>
    </source>
</evidence>
<evidence type="ECO:0000256" key="6">
    <source>
        <dbReference type="ARBA" id="ARBA00022723"/>
    </source>
</evidence>
<evidence type="ECO:0000256" key="17">
    <source>
        <dbReference type="PROSITE-ProRule" id="PRU00042"/>
    </source>
</evidence>
<evidence type="ECO:0000256" key="15">
    <source>
        <dbReference type="ARBA" id="ARBA00023242"/>
    </source>
</evidence>
<feature type="region of interest" description="Disordered" evidence="19">
    <location>
        <begin position="662"/>
        <end position="686"/>
    </location>
</feature>
<proteinExistence type="inferred from homology"/>
<keyword evidence="8 17" id="KW-0863">Zinc-finger</keyword>
<evidence type="ECO:0000256" key="1">
    <source>
        <dbReference type="ARBA" id="ARBA00004123"/>
    </source>
</evidence>
<dbReference type="SMART" id="SM00355">
    <property type="entry name" value="ZnF_C2H2"/>
    <property type="match status" value="3"/>
</dbReference>
<sequence length="703" mass="80684">MEGLAIKSRTSFLIDSLLNSNNKQLEDVENTENEEEEKESLKNIPKLEKEVIDDEECYVNKKSPSMTRESLTPPEIPTFPHLTIPSIINQTNNNNFLIKIIENSQQIQAAQLAHMNTRLRLMSQAAVMANSINQLPKPFPTPFLTTPPTTFQLPNIFNMKNLMMRDKNSNNNVTLRSHPSTSYSSSNVKKYKCDVCEKTFSRSNTLITHKRIHTGEKPFCCEHCGRAFRQPGNLTRHRLTHTTVKPFICQECGKAFNRLSNLKQHMTTHLNKLYVNKKLAPKLAHDLQYYFHGYINVTLLLSQSFPEILDSYDKSMGCEGPILEYSEEDFVIKKWTLWGGLYYSATIYTTIGYGDLVTETIGGKIATVIYAIFGIPLVVTILNNWGSGLFQGIRHLWQGYFIVFITRAKKIFFQKLNKNRLLDEESVTLTSTSNGEKKASLSKLFKKFIHEKGIDDEDEYDEGLPITLSIFILVFWITLCATVFTFLENWTIWESLYFFFISLTTIGLGDITPTHKIACMNFLLIIMGLSVVSLSINIIQMQVEIIFAKIIKSIELDFKNTLTSDKAKHSLTTDNLNLAINDVEKNVRPHIPSHDLEDLTKNMSTSERFMMNFMSHHMKKLLNDRIDEKSKMRNRGIQTDDNKRTIMIQTDVIKRLTDLEKLTTEGGGGGESDEMEEFPQTGRNFKKKRGSTYKKMYIYNVDD</sequence>
<keyword evidence="4 18" id="KW-0813">Transport</keyword>
<feature type="transmembrane region" description="Helical" evidence="20">
    <location>
        <begin position="365"/>
        <end position="385"/>
    </location>
</feature>
<dbReference type="FunFam" id="3.30.160.60:FF:000634">
    <property type="entry name" value="Zinc finger X-chromosomal protein"/>
    <property type="match status" value="1"/>
</dbReference>
<comment type="similarity">
    <text evidence="3">Belongs to the krueppel C2H2-type zinc-finger protein family.</text>
</comment>
<keyword evidence="13 20" id="KW-0472">Membrane</keyword>
<keyword evidence="10 20" id="KW-1133">Transmembrane helix</keyword>
<evidence type="ECO:0000256" key="8">
    <source>
        <dbReference type="ARBA" id="ARBA00022771"/>
    </source>
</evidence>
<evidence type="ECO:0000256" key="7">
    <source>
        <dbReference type="ARBA" id="ARBA00022737"/>
    </source>
</evidence>
<keyword evidence="7" id="KW-0677">Repeat</keyword>
<dbReference type="SUPFAM" id="SSF57667">
    <property type="entry name" value="beta-beta-alpha zinc fingers"/>
    <property type="match status" value="2"/>
</dbReference>
<dbReference type="Gene3D" id="3.30.160.60">
    <property type="entry name" value="Classic Zinc Finger"/>
    <property type="match status" value="2"/>
</dbReference>
<feature type="domain" description="C2H2-type" evidence="21">
    <location>
        <begin position="191"/>
        <end position="218"/>
    </location>
</feature>
<dbReference type="PANTHER" id="PTHR11003:SF324">
    <property type="entry name" value="POTASSIUM CHANNEL DOMAIN-CONTAINING PROTEIN"/>
    <property type="match status" value="1"/>
</dbReference>
<dbReference type="FunFam" id="3.30.160.60:FF:000761">
    <property type="entry name" value="Zinc finger protein 449"/>
    <property type="match status" value="1"/>
</dbReference>
<dbReference type="GO" id="GO:0022841">
    <property type="term" value="F:potassium ion leak channel activity"/>
    <property type="evidence" value="ECO:0007669"/>
    <property type="project" value="TreeGrafter"/>
</dbReference>
<evidence type="ECO:0000313" key="23">
    <source>
        <dbReference type="WBParaSite" id="TCONS_00000311.p1"/>
    </source>
</evidence>
<dbReference type="AlphaFoldDB" id="A0AAF5CQV0"/>
<evidence type="ECO:0000256" key="3">
    <source>
        <dbReference type="ARBA" id="ARBA00006991"/>
    </source>
</evidence>
<dbReference type="InterPro" id="IPR013099">
    <property type="entry name" value="K_chnl_dom"/>
</dbReference>
<protein>
    <submittedName>
        <fullName evidence="23">7TM GPCR serpentine receptor class x (Srx) domain-containing protein</fullName>
    </submittedName>
</protein>
<keyword evidence="11" id="KW-0805">Transcription regulation</keyword>
<evidence type="ECO:0000256" key="10">
    <source>
        <dbReference type="ARBA" id="ARBA00022989"/>
    </source>
</evidence>
<keyword evidence="15" id="KW-0539">Nucleus</keyword>
<feature type="transmembrane region" description="Helical" evidence="20">
    <location>
        <begin position="492"/>
        <end position="511"/>
    </location>
</feature>
<dbReference type="WBParaSite" id="TCONS_00000311.p1">
    <property type="protein sequence ID" value="TCONS_00000311.p1"/>
    <property type="gene ID" value="XLOC_000325"/>
</dbReference>
<keyword evidence="14" id="KW-0804">Transcription</keyword>
<dbReference type="InterPro" id="IPR003280">
    <property type="entry name" value="2pore_dom_K_chnl"/>
</dbReference>
<dbReference type="GO" id="GO:0005634">
    <property type="term" value="C:nucleus"/>
    <property type="evidence" value="ECO:0007669"/>
    <property type="project" value="UniProtKB-SubCell"/>
</dbReference>
<evidence type="ECO:0000256" key="13">
    <source>
        <dbReference type="ARBA" id="ARBA00023136"/>
    </source>
</evidence>
<dbReference type="GO" id="GO:0030322">
    <property type="term" value="P:stabilization of membrane potential"/>
    <property type="evidence" value="ECO:0007669"/>
    <property type="project" value="TreeGrafter"/>
</dbReference>
<dbReference type="InterPro" id="IPR013087">
    <property type="entry name" value="Znf_C2H2_type"/>
</dbReference>
<feature type="domain" description="C2H2-type" evidence="21">
    <location>
        <begin position="247"/>
        <end position="269"/>
    </location>
</feature>
<evidence type="ECO:0000256" key="12">
    <source>
        <dbReference type="ARBA" id="ARBA00023065"/>
    </source>
</evidence>
<keyword evidence="22" id="KW-1185">Reference proteome</keyword>
<name>A0AAF5CQV0_STRER</name>
<dbReference type="GO" id="GO:0005886">
    <property type="term" value="C:plasma membrane"/>
    <property type="evidence" value="ECO:0007669"/>
    <property type="project" value="TreeGrafter"/>
</dbReference>
<dbReference type="Pfam" id="PF00096">
    <property type="entry name" value="zf-C2H2"/>
    <property type="match status" value="3"/>
</dbReference>
<keyword evidence="16 18" id="KW-0407">Ion channel</keyword>
<evidence type="ECO:0000256" key="16">
    <source>
        <dbReference type="ARBA" id="ARBA00023303"/>
    </source>
</evidence>
<evidence type="ECO:0000259" key="21">
    <source>
        <dbReference type="PROSITE" id="PS50157"/>
    </source>
</evidence>
<evidence type="ECO:0000256" key="20">
    <source>
        <dbReference type="SAM" id="Phobius"/>
    </source>
</evidence>
<dbReference type="PROSITE" id="PS50157">
    <property type="entry name" value="ZINC_FINGER_C2H2_2"/>
    <property type="match status" value="3"/>
</dbReference>
<evidence type="ECO:0000256" key="9">
    <source>
        <dbReference type="ARBA" id="ARBA00022833"/>
    </source>
</evidence>
<evidence type="ECO:0000256" key="19">
    <source>
        <dbReference type="SAM" id="MobiDB-lite"/>
    </source>
</evidence>
<dbReference type="PANTHER" id="PTHR11003">
    <property type="entry name" value="POTASSIUM CHANNEL, SUBFAMILY K"/>
    <property type="match status" value="1"/>
</dbReference>
<feature type="region of interest" description="Disordered" evidence="19">
    <location>
        <begin position="23"/>
        <end position="43"/>
    </location>
</feature>
<feature type="domain" description="C2H2-type" evidence="21">
    <location>
        <begin position="219"/>
        <end position="246"/>
    </location>
</feature>
<evidence type="ECO:0000256" key="18">
    <source>
        <dbReference type="RuleBase" id="RU003857"/>
    </source>
</evidence>
<reference evidence="23" key="1">
    <citation type="submission" date="2024-02" db="UniProtKB">
        <authorList>
            <consortium name="WormBaseParasite"/>
        </authorList>
    </citation>
    <scope>IDENTIFICATION</scope>
</reference>
<evidence type="ECO:0000256" key="5">
    <source>
        <dbReference type="ARBA" id="ARBA00022692"/>
    </source>
</evidence>
<accession>A0AAF5CQV0</accession>
<keyword evidence="12 18" id="KW-0406">Ion transport</keyword>
<dbReference type="GO" id="GO:0015271">
    <property type="term" value="F:outward rectifier potassium channel activity"/>
    <property type="evidence" value="ECO:0007669"/>
    <property type="project" value="TreeGrafter"/>
</dbReference>
<comment type="subcellular location">
    <subcellularLocation>
        <location evidence="2">Membrane</location>
        <topology evidence="2">Multi-pass membrane protein</topology>
    </subcellularLocation>
    <subcellularLocation>
        <location evidence="1">Nucleus</location>
    </subcellularLocation>
</comment>
<dbReference type="FunFam" id="3.30.160.60:FF:001182">
    <property type="entry name" value="Zinc finger, C2H2 type"/>
    <property type="match status" value="1"/>
</dbReference>
<feature type="transmembrane region" description="Helical" evidence="20">
    <location>
        <begin position="518"/>
        <end position="539"/>
    </location>
</feature>
<keyword evidence="5 18" id="KW-0812">Transmembrane</keyword>
<dbReference type="SUPFAM" id="SSF81324">
    <property type="entry name" value="Voltage-gated potassium channels"/>
    <property type="match status" value="2"/>
</dbReference>
<dbReference type="Proteomes" id="UP000035681">
    <property type="component" value="Unplaced"/>
</dbReference>
<dbReference type="Pfam" id="PF07885">
    <property type="entry name" value="Ion_trans_2"/>
    <property type="match status" value="2"/>
</dbReference>
<dbReference type="PRINTS" id="PR01333">
    <property type="entry name" value="2POREKCHANEL"/>
</dbReference>
<dbReference type="InterPro" id="IPR036236">
    <property type="entry name" value="Znf_C2H2_sf"/>
</dbReference>
<organism evidence="22 23">
    <name type="scientific">Strongyloides stercoralis</name>
    <name type="common">Threadworm</name>
    <dbReference type="NCBI Taxonomy" id="6248"/>
    <lineage>
        <taxon>Eukaryota</taxon>
        <taxon>Metazoa</taxon>
        <taxon>Ecdysozoa</taxon>
        <taxon>Nematoda</taxon>
        <taxon>Chromadorea</taxon>
        <taxon>Rhabditida</taxon>
        <taxon>Tylenchina</taxon>
        <taxon>Panagrolaimomorpha</taxon>
        <taxon>Strongyloidoidea</taxon>
        <taxon>Strongyloididae</taxon>
        <taxon>Strongyloides</taxon>
    </lineage>
</organism>
<keyword evidence="9" id="KW-0862">Zinc</keyword>
<dbReference type="PROSITE" id="PS00028">
    <property type="entry name" value="ZINC_FINGER_C2H2_1"/>
    <property type="match status" value="3"/>
</dbReference>
<comment type="similarity">
    <text evidence="18">Belongs to the two pore domain potassium channel (TC 1.A.1.8) family.</text>
</comment>